<gene>
    <name evidence="2" type="ORF">BTMF_LOCUS615</name>
</gene>
<reference evidence="4" key="1">
    <citation type="submission" date="2017-02" db="UniProtKB">
        <authorList>
            <consortium name="WormBaseParasite"/>
        </authorList>
    </citation>
    <scope>IDENTIFICATION</scope>
</reference>
<name>A0A0R3Q4N3_9BILA</name>
<feature type="compositionally biased region" description="Low complexity" evidence="1">
    <location>
        <begin position="17"/>
        <end position="28"/>
    </location>
</feature>
<dbReference type="WBParaSite" id="BTMF_0000127301-mRNA-1">
    <property type="protein sequence ID" value="BTMF_0000127301-mRNA-1"/>
    <property type="gene ID" value="BTMF_0000127301"/>
</dbReference>
<protein>
    <submittedName>
        <fullName evidence="4">Ovule protein</fullName>
    </submittedName>
</protein>
<evidence type="ECO:0000313" key="2">
    <source>
        <dbReference type="EMBL" id="VDO08162.1"/>
    </source>
</evidence>
<evidence type="ECO:0000256" key="1">
    <source>
        <dbReference type="SAM" id="MobiDB-lite"/>
    </source>
</evidence>
<keyword evidence="3" id="KW-1185">Reference proteome</keyword>
<dbReference type="AlphaFoldDB" id="A0A0R3Q4N3"/>
<evidence type="ECO:0000313" key="4">
    <source>
        <dbReference type="WBParaSite" id="BTMF_0000127301-mRNA-1"/>
    </source>
</evidence>
<reference evidence="2 3" key="2">
    <citation type="submission" date="2018-11" db="EMBL/GenBank/DDBJ databases">
        <authorList>
            <consortium name="Pathogen Informatics"/>
        </authorList>
    </citation>
    <scope>NUCLEOTIDE SEQUENCE [LARGE SCALE GENOMIC DNA]</scope>
</reference>
<feature type="compositionally biased region" description="Basic and acidic residues" evidence="1">
    <location>
        <begin position="1"/>
        <end position="12"/>
    </location>
</feature>
<dbReference type="Proteomes" id="UP000280834">
    <property type="component" value="Unassembled WGS sequence"/>
</dbReference>
<proteinExistence type="predicted"/>
<evidence type="ECO:0000313" key="3">
    <source>
        <dbReference type="Proteomes" id="UP000280834"/>
    </source>
</evidence>
<sequence length="51" mass="5714">MDNWEAKYRDRLNQPYPSSSSVHPHLSPKVSVTSFIDETTSGTCTSSKVQN</sequence>
<feature type="region of interest" description="Disordered" evidence="1">
    <location>
        <begin position="1"/>
        <end position="28"/>
    </location>
</feature>
<accession>A0A0R3Q4N3</accession>
<organism evidence="4">
    <name type="scientific">Brugia timori</name>
    <dbReference type="NCBI Taxonomy" id="42155"/>
    <lineage>
        <taxon>Eukaryota</taxon>
        <taxon>Metazoa</taxon>
        <taxon>Ecdysozoa</taxon>
        <taxon>Nematoda</taxon>
        <taxon>Chromadorea</taxon>
        <taxon>Rhabditida</taxon>
        <taxon>Spirurina</taxon>
        <taxon>Spiruromorpha</taxon>
        <taxon>Filarioidea</taxon>
        <taxon>Onchocercidae</taxon>
        <taxon>Brugia</taxon>
    </lineage>
</organism>
<dbReference type="EMBL" id="UZAG01000363">
    <property type="protein sequence ID" value="VDO08162.1"/>
    <property type="molecule type" value="Genomic_DNA"/>
</dbReference>